<keyword evidence="3" id="KW-0235">DNA replication</keyword>
<gene>
    <name evidence="9" type="ORF">DAEQUDRAFT_740293</name>
</gene>
<evidence type="ECO:0000256" key="1">
    <source>
        <dbReference type="ARBA" id="ARBA00004123"/>
    </source>
</evidence>
<feature type="region of interest" description="Disordered" evidence="6">
    <location>
        <begin position="257"/>
        <end position="276"/>
    </location>
</feature>
<evidence type="ECO:0000313" key="10">
    <source>
        <dbReference type="Proteomes" id="UP000076727"/>
    </source>
</evidence>
<feature type="domain" description="Orc1-like AAA ATPase" evidence="7">
    <location>
        <begin position="181"/>
        <end position="342"/>
    </location>
</feature>
<feature type="region of interest" description="Disordered" evidence="6">
    <location>
        <begin position="1"/>
        <end position="149"/>
    </location>
</feature>
<sequence>MSLKRKAPSTPADDAQPNTKRVLRSTKAAAEDVPLSPAKTRRSRRGAAANDATTEVDPTPQDAPVASCTRRVAPHSATTTEIPAQPKPGPSRTRTRARKKPIATTRRGNHAVSEEESGEQPDELLLSPDKKPPSRPITPPRSNVPKQRAILRSLYDVPDIAAEQTDDGEDDEGPPTNAVALEELSNLLRGTVLRGEGNSCLLMGPRGSGKTRIVEKAIAALPERPITIRLSGHAQKNDRLAIREIARQLTQQTGTSFLPSEDENVKDAEDGLDDSENPFLEKQDSADATSVIALPPPAHSLALISMIPTLPRATIVILDAFDQFASHARQSLLYCLLDTAQSCRVGKANKGLAVIGVTARIDTINLLEKRVKSRFSGRMLRTACPRRLRDWTSLAQSILTVSRGMDDDNDEWDTLWTASVDNFLNHPEVKEVFMDNFGLARDVYTLRRILAPAVLELSEDAPFLSPTTFTATAGTQRCPARFPFLSALPYASICLLIAAMHARAAGHESFTFEMLHEAFRDQVEGGSIGMVRCSRDVLVGAFERLVAQRVFLPAAPPSSSIAREFVPHRCAIDRSEVKQAVETMGQTNLKKWLNKMQ</sequence>
<dbReference type="InterPro" id="IPR032705">
    <property type="entry name" value="ORC4_C"/>
</dbReference>
<evidence type="ECO:0000256" key="5">
    <source>
        <dbReference type="ARBA" id="ARBA00023242"/>
    </source>
</evidence>
<dbReference type="Proteomes" id="UP000076727">
    <property type="component" value="Unassembled WGS sequence"/>
</dbReference>
<evidence type="ECO:0000256" key="4">
    <source>
        <dbReference type="ARBA" id="ARBA00023125"/>
    </source>
</evidence>
<comment type="similarity">
    <text evidence="2">Belongs to the ORC4 family.</text>
</comment>
<evidence type="ECO:0000256" key="3">
    <source>
        <dbReference type="ARBA" id="ARBA00022705"/>
    </source>
</evidence>
<dbReference type="GO" id="GO:0003688">
    <property type="term" value="F:DNA replication origin binding"/>
    <property type="evidence" value="ECO:0007669"/>
    <property type="project" value="TreeGrafter"/>
</dbReference>
<dbReference type="OrthoDB" id="343623at2759"/>
<accession>A0A165MRC9</accession>
<dbReference type="AlphaFoldDB" id="A0A165MRC9"/>
<dbReference type="Pfam" id="PF13191">
    <property type="entry name" value="AAA_16"/>
    <property type="match status" value="1"/>
</dbReference>
<name>A0A165MRC9_9APHY</name>
<dbReference type="EMBL" id="KV429096">
    <property type="protein sequence ID" value="KZT66022.1"/>
    <property type="molecule type" value="Genomic_DNA"/>
</dbReference>
<reference evidence="9 10" key="1">
    <citation type="journal article" date="2016" name="Mol. Biol. Evol.">
        <title>Comparative Genomics of Early-Diverging Mushroom-Forming Fungi Provides Insights into the Origins of Lignocellulose Decay Capabilities.</title>
        <authorList>
            <person name="Nagy L.G."/>
            <person name="Riley R."/>
            <person name="Tritt A."/>
            <person name="Adam C."/>
            <person name="Daum C."/>
            <person name="Floudas D."/>
            <person name="Sun H."/>
            <person name="Yadav J.S."/>
            <person name="Pangilinan J."/>
            <person name="Larsson K.H."/>
            <person name="Matsuura K."/>
            <person name="Barry K."/>
            <person name="Labutti K."/>
            <person name="Kuo R."/>
            <person name="Ohm R.A."/>
            <person name="Bhattacharya S.S."/>
            <person name="Shirouzu T."/>
            <person name="Yoshinaga Y."/>
            <person name="Martin F.M."/>
            <person name="Grigoriev I.V."/>
            <person name="Hibbett D.S."/>
        </authorList>
    </citation>
    <scope>NUCLEOTIDE SEQUENCE [LARGE SCALE GENOMIC DNA]</scope>
    <source>
        <strain evidence="9 10">L-15889</strain>
    </source>
</reference>
<evidence type="ECO:0000313" key="9">
    <source>
        <dbReference type="EMBL" id="KZT66022.1"/>
    </source>
</evidence>
<dbReference type="GO" id="GO:0005664">
    <property type="term" value="C:nuclear origin of replication recognition complex"/>
    <property type="evidence" value="ECO:0007669"/>
    <property type="project" value="TreeGrafter"/>
</dbReference>
<dbReference type="STRING" id="1314783.A0A165MRC9"/>
<evidence type="ECO:0000256" key="6">
    <source>
        <dbReference type="SAM" id="MobiDB-lite"/>
    </source>
</evidence>
<evidence type="ECO:0000256" key="2">
    <source>
        <dbReference type="ARBA" id="ARBA00005334"/>
    </source>
</evidence>
<organism evidence="9 10">
    <name type="scientific">Daedalea quercina L-15889</name>
    <dbReference type="NCBI Taxonomy" id="1314783"/>
    <lineage>
        <taxon>Eukaryota</taxon>
        <taxon>Fungi</taxon>
        <taxon>Dikarya</taxon>
        <taxon>Basidiomycota</taxon>
        <taxon>Agaricomycotina</taxon>
        <taxon>Agaricomycetes</taxon>
        <taxon>Polyporales</taxon>
        <taxon>Fomitopsis</taxon>
    </lineage>
</organism>
<dbReference type="Pfam" id="PF14629">
    <property type="entry name" value="ORC4_C"/>
    <property type="match status" value="1"/>
</dbReference>
<dbReference type="PANTHER" id="PTHR12087">
    <property type="entry name" value="ORIGIN RECOGNITION COMPLEX SUBUNIT 4"/>
    <property type="match status" value="1"/>
</dbReference>
<proteinExistence type="inferred from homology"/>
<dbReference type="InterPro" id="IPR027417">
    <property type="entry name" value="P-loop_NTPase"/>
</dbReference>
<dbReference type="PANTHER" id="PTHR12087:SF0">
    <property type="entry name" value="ORIGIN RECOGNITION COMPLEX SUBUNIT 4"/>
    <property type="match status" value="1"/>
</dbReference>
<dbReference type="SUPFAM" id="SSF52540">
    <property type="entry name" value="P-loop containing nucleoside triphosphate hydrolases"/>
    <property type="match status" value="1"/>
</dbReference>
<dbReference type="InterPro" id="IPR016527">
    <property type="entry name" value="ORC4"/>
</dbReference>
<evidence type="ECO:0000259" key="8">
    <source>
        <dbReference type="Pfam" id="PF14629"/>
    </source>
</evidence>
<keyword evidence="4" id="KW-0238">DNA-binding</keyword>
<dbReference type="Gene3D" id="3.40.50.300">
    <property type="entry name" value="P-loop containing nucleotide triphosphate hydrolases"/>
    <property type="match status" value="1"/>
</dbReference>
<evidence type="ECO:0000259" key="7">
    <source>
        <dbReference type="Pfam" id="PF13191"/>
    </source>
</evidence>
<comment type="subcellular location">
    <subcellularLocation>
        <location evidence="1">Nucleus</location>
    </subcellularLocation>
</comment>
<dbReference type="GO" id="GO:0006270">
    <property type="term" value="P:DNA replication initiation"/>
    <property type="evidence" value="ECO:0007669"/>
    <property type="project" value="TreeGrafter"/>
</dbReference>
<keyword evidence="10" id="KW-1185">Reference proteome</keyword>
<protein>
    <submittedName>
        <fullName evidence="9">Uncharacterized protein</fullName>
    </submittedName>
</protein>
<keyword evidence="5" id="KW-0539">Nucleus</keyword>
<feature type="domain" description="Origin recognition complex subunit 4 C-terminal" evidence="8">
    <location>
        <begin position="394"/>
        <end position="581"/>
    </location>
</feature>
<dbReference type="InterPro" id="IPR041664">
    <property type="entry name" value="AAA_16"/>
</dbReference>